<name>A0ABW5CLG2_9HYPH</name>
<dbReference type="EMBL" id="JBHUIJ010000006">
    <property type="protein sequence ID" value="MFD2236980.1"/>
    <property type="molecule type" value="Genomic_DNA"/>
</dbReference>
<dbReference type="SUPFAM" id="SSF46785">
    <property type="entry name" value="Winged helix' DNA-binding domain"/>
    <property type="match status" value="1"/>
</dbReference>
<keyword evidence="7" id="KW-1185">Reference proteome</keyword>
<proteinExistence type="inferred from homology"/>
<evidence type="ECO:0000256" key="1">
    <source>
        <dbReference type="ARBA" id="ARBA00009437"/>
    </source>
</evidence>
<protein>
    <submittedName>
        <fullName evidence="6">LysR family transcriptional regulator</fullName>
    </submittedName>
</protein>
<gene>
    <name evidence="6" type="ORF">ACFSKQ_05800</name>
</gene>
<evidence type="ECO:0000313" key="6">
    <source>
        <dbReference type="EMBL" id="MFD2236980.1"/>
    </source>
</evidence>
<dbReference type="InterPro" id="IPR005119">
    <property type="entry name" value="LysR_subst-bd"/>
</dbReference>
<keyword evidence="2" id="KW-0805">Transcription regulation</keyword>
<dbReference type="InterPro" id="IPR036390">
    <property type="entry name" value="WH_DNA-bd_sf"/>
</dbReference>
<dbReference type="PRINTS" id="PR00039">
    <property type="entry name" value="HTHLYSR"/>
</dbReference>
<evidence type="ECO:0000256" key="2">
    <source>
        <dbReference type="ARBA" id="ARBA00023015"/>
    </source>
</evidence>
<evidence type="ECO:0000256" key="4">
    <source>
        <dbReference type="ARBA" id="ARBA00023163"/>
    </source>
</evidence>
<dbReference type="RefSeq" id="WP_342451387.1">
    <property type="nucleotide sequence ID" value="NZ_CP072611.1"/>
</dbReference>
<dbReference type="PANTHER" id="PTHR30346">
    <property type="entry name" value="TRANSCRIPTIONAL DUAL REGULATOR HCAR-RELATED"/>
    <property type="match status" value="1"/>
</dbReference>
<comment type="similarity">
    <text evidence="1">Belongs to the LysR transcriptional regulatory family.</text>
</comment>
<dbReference type="Gene3D" id="3.40.190.10">
    <property type="entry name" value="Periplasmic binding protein-like II"/>
    <property type="match status" value="2"/>
</dbReference>
<evidence type="ECO:0000313" key="7">
    <source>
        <dbReference type="Proteomes" id="UP001597371"/>
    </source>
</evidence>
<dbReference type="SUPFAM" id="SSF53850">
    <property type="entry name" value="Periplasmic binding protein-like II"/>
    <property type="match status" value="1"/>
</dbReference>
<organism evidence="6 7">
    <name type="scientific">Aureimonas populi</name>
    <dbReference type="NCBI Taxonomy" id="1701758"/>
    <lineage>
        <taxon>Bacteria</taxon>
        <taxon>Pseudomonadati</taxon>
        <taxon>Pseudomonadota</taxon>
        <taxon>Alphaproteobacteria</taxon>
        <taxon>Hyphomicrobiales</taxon>
        <taxon>Aurantimonadaceae</taxon>
        <taxon>Aureimonas</taxon>
    </lineage>
</organism>
<dbReference type="InterPro" id="IPR000847">
    <property type="entry name" value="LysR_HTH_N"/>
</dbReference>
<dbReference type="PROSITE" id="PS50931">
    <property type="entry name" value="HTH_LYSR"/>
    <property type="match status" value="1"/>
</dbReference>
<feature type="domain" description="HTH lysR-type" evidence="5">
    <location>
        <begin position="2"/>
        <end position="59"/>
    </location>
</feature>
<evidence type="ECO:0000259" key="5">
    <source>
        <dbReference type="PROSITE" id="PS50931"/>
    </source>
</evidence>
<reference evidence="7" key="1">
    <citation type="journal article" date="2019" name="Int. J. Syst. Evol. Microbiol.">
        <title>The Global Catalogue of Microorganisms (GCM) 10K type strain sequencing project: providing services to taxonomists for standard genome sequencing and annotation.</title>
        <authorList>
            <consortium name="The Broad Institute Genomics Platform"/>
            <consortium name="The Broad Institute Genome Sequencing Center for Infectious Disease"/>
            <person name="Wu L."/>
            <person name="Ma J."/>
        </authorList>
    </citation>
    <scope>NUCLEOTIDE SEQUENCE [LARGE SCALE GENOMIC DNA]</scope>
    <source>
        <strain evidence="7">ZS-35-S2</strain>
    </source>
</reference>
<dbReference type="Gene3D" id="1.10.10.10">
    <property type="entry name" value="Winged helix-like DNA-binding domain superfamily/Winged helix DNA-binding domain"/>
    <property type="match status" value="1"/>
</dbReference>
<dbReference type="InterPro" id="IPR036388">
    <property type="entry name" value="WH-like_DNA-bd_sf"/>
</dbReference>
<keyword evidence="4" id="KW-0804">Transcription</keyword>
<sequence length="297" mass="31695">MMDLRQLRHFVTVAEELHFGRAAARLAMTQPPLSQSIRALEEELGVALFLRDKRNVALTPAGAGWLPEARALLASAAGLPELARRLARGERGSLRLAFVSTADYSVLPPLVARFKAAFPDVDLALAEMTSDLQIEALLAETIDAGIVIALPRASLHPALSYRALTSEPLVAAVPRAWLDAGRIALARGRLRVEDAGGEPLIIFPRRIAPVLHDIVTGTFAKAGAAPRIGQEAIQMQTIISLVSAGMGLALVPRSLENLARSGVAYVPLEGDAPQIETGLLWRTQSPSPSVGRLVELA</sequence>
<accession>A0ABW5CLG2</accession>
<evidence type="ECO:0000256" key="3">
    <source>
        <dbReference type="ARBA" id="ARBA00023125"/>
    </source>
</evidence>
<dbReference type="Pfam" id="PF00126">
    <property type="entry name" value="HTH_1"/>
    <property type="match status" value="1"/>
</dbReference>
<keyword evidence="3" id="KW-0238">DNA-binding</keyword>
<dbReference type="Proteomes" id="UP001597371">
    <property type="component" value="Unassembled WGS sequence"/>
</dbReference>
<comment type="caution">
    <text evidence="6">The sequence shown here is derived from an EMBL/GenBank/DDBJ whole genome shotgun (WGS) entry which is preliminary data.</text>
</comment>
<dbReference type="Pfam" id="PF03466">
    <property type="entry name" value="LysR_substrate"/>
    <property type="match status" value="1"/>
</dbReference>
<dbReference type="PANTHER" id="PTHR30346:SF0">
    <property type="entry name" value="HCA OPERON TRANSCRIPTIONAL ACTIVATOR HCAR"/>
    <property type="match status" value="1"/>
</dbReference>